<evidence type="ECO:0000313" key="2">
    <source>
        <dbReference type="Proteomes" id="UP000004994"/>
    </source>
</evidence>
<dbReference type="AlphaFoldDB" id="A0A3Q7GUN2"/>
<sequence length="141" mass="16403">MQEVSFKFDSLVKNKTWILLSSPPNENIVGNKWVFQIKFWANGPVERFESRLVTQPPTDYFETFDPAIKPSTMRLILYLALKRVGICTNLMSQMLSCMLSYPRLFICSNRRDLNTQIIPIMCISCSLLYMTLRNLQGFGFM</sequence>
<dbReference type="InParanoid" id="A0A3Q7GUN2"/>
<dbReference type="STRING" id="4081.A0A3Q7GUN2"/>
<name>A0A3Q7GUN2_SOLLC</name>
<reference evidence="1" key="2">
    <citation type="submission" date="2019-01" db="UniProtKB">
        <authorList>
            <consortium name="EnsemblPlants"/>
        </authorList>
    </citation>
    <scope>IDENTIFICATION</scope>
    <source>
        <strain evidence="1">cv. Heinz 1706</strain>
    </source>
</reference>
<proteinExistence type="predicted"/>
<reference evidence="1" key="1">
    <citation type="journal article" date="2012" name="Nature">
        <title>The tomato genome sequence provides insights into fleshy fruit evolution.</title>
        <authorList>
            <consortium name="Tomato Genome Consortium"/>
        </authorList>
    </citation>
    <scope>NUCLEOTIDE SEQUENCE [LARGE SCALE GENOMIC DNA]</scope>
    <source>
        <strain evidence="1">cv. Heinz 1706</strain>
    </source>
</reference>
<organism evidence="1">
    <name type="scientific">Solanum lycopersicum</name>
    <name type="common">Tomato</name>
    <name type="synonym">Lycopersicon esculentum</name>
    <dbReference type="NCBI Taxonomy" id="4081"/>
    <lineage>
        <taxon>Eukaryota</taxon>
        <taxon>Viridiplantae</taxon>
        <taxon>Streptophyta</taxon>
        <taxon>Embryophyta</taxon>
        <taxon>Tracheophyta</taxon>
        <taxon>Spermatophyta</taxon>
        <taxon>Magnoliopsida</taxon>
        <taxon>eudicotyledons</taxon>
        <taxon>Gunneridae</taxon>
        <taxon>Pentapetalae</taxon>
        <taxon>asterids</taxon>
        <taxon>lamiids</taxon>
        <taxon>Solanales</taxon>
        <taxon>Solanaceae</taxon>
        <taxon>Solanoideae</taxon>
        <taxon>Solaneae</taxon>
        <taxon>Solanum</taxon>
        <taxon>Solanum subgen. Lycopersicon</taxon>
    </lineage>
</organism>
<protein>
    <recommendedName>
        <fullName evidence="3">Reverse transcriptase Ty1/copia-type domain-containing protein</fullName>
    </recommendedName>
</protein>
<dbReference type="EnsemblPlants" id="Solyc06g036505.1.1">
    <property type="protein sequence ID" value="Solyc06g036505.1.1"/>
    <property type="gene ID" value="Solyc06g036505.1"/>
</dbReference>
<evidence type="ECO:0008006" key="3">
    <source>
        <dbReference type="Google" id="ProtNLM"/>
    </source>
</evidence>
<evidence type="ECO:0000313" key="1">
    <source>
        <dbReference type="EnsemblPlants" id="Solyc06g036505.1.1"/>
    </source>
</evidence>
<dbReference type="Proteomes" id="UP000004994">
    <property type="component" value="Chromosome 6"/>
</dbReference>
<dbReference type="Gramene" id="Solyc06g036505.1.1">
    <property type="protein sequence ID" value="Solyc06g036505.1.1"/>
    <property type="gene ID" value="Solyc06g036505.1"/>
</dbReference>
<accession>A0A3Q7GUN2</accession>
<keyword evidence="2" id="KW-1185">Reference proteome</keyword>